<evidence type="ECO:0000313" key="4">
    <source>
        <dbReference type="Proteomes" id="UP000824161"/>
    </source>
</evidence>
<dbReference type="GO" id="GO:0080120">
    <property type="term" value="P:CAAX-box protein maturation"/>
    <property type="evidence" value="ECO:0007669"/>
    <property type="project" value="UniProtKB-ARBA"/>
</dbReference>
<gene>
    <name evidence="3" type="ORF">IAC44_00835</name>
</gene>
<dbReference type="GO" id="GO:0008237">
    <property type="term" value="F:metallopeptidase activity"/>
    <property type="evidence" value="ECO:0007669"/>
    <property type="project" value="UniProtKB-KW"/>
</dbReference>
<evidence type="ECO:0000256" key="1">
    <source>
        <dbReference type="SAM" id="Phobius"/>
    </source>
</evidence>
<dbReference type="Proteomes" id="UP000824161">
    <property type="component" value="Unassembled WGS sequence"/>
</dbReference>
<feature type="transmembrane region" description="Helical" evidence="1">
    <location>
        <begin position="142"/>
        <end position="164"/>
    </location>
</feature>
<feature type="transmembrane region" description="Helical" evidence="1">
    <location>
        <begin position="248"/>
        <end position="270"/>
    </location>
</feature>
<feature type="domain" description="CAAX prenyl protease 2/Lysostaphin resistance protein A-like" evidence="2">
    <location>
        <begin position="151"/>
        <end position="238"/>
    </location>
</feature>
<reference evidence="3" key="2">
    <citation type="journal article" date="2021" name="PeerJ">
        <title>Extensive microbial diversity within the chicken gut microbiome revealed by metagenomics and culture.</title>
        <authorList>
            <person name="Gilroy R."/>
            <person name="Ravi A."/>
            <person name="Getino M."/>
            <person name="Pursley I."/>
            <person name="Horton D.L."/>
            <person name="Alikhan N.F."/>
            <person name="Baker D."/>
            <person name="Gharbi K."/>
            <person name="Hall N."/>
            <person name="Watson M."/>
            <person name="Adriaenssens E.M."/>
            <person name="Foster-Nyarko E."/>
            <person name="Jarju S."/>
            <person name="Secka A."/>
            <person name="Antonio M."/>
            <person name="Oren A."/>
            <person name="Chaudhuri R.R."/>
            <person name="La Ragione R."/>
            <person name="Hildebrand F."/>
            <person name="Pallen M.J."/>
        </authorList>
    </citation>
    <scope>NUCLEOTIDE SEQUENCE</scope>
    <source>
        <strain evidence="3">1383</strain>
    </source>
</reference>
<dbReference type="EMBL" id="DVLY01000019">
    <property type="protein sequence ID" value="HIT97363.1"/>
    <property type="molecule type" value="Genomic_DNA"/>
</dbReference>
<name>A0A9D1H820_9FLAO</name>
<keyword evidence="3" id="KW-0645">Protease</keyword>
<feature type="transmembrane region" description="Helical" evidence="1">
    <location>
        <begin position="86"/>
        <end position="105"/>
    </location>
</feature>
<sequence length="287" mass="30292">MRPISPSANASDTLAWFRLLGLTLLCTLAAMGVQAVIVRVFPAWADTAAMARFTAGWFTVLLFGAPGVLCGLLSKETAAEVGFRRPPGKALAGIIVAALALQPALQGLSRLWGGLLSAVLSEETFARLLEVQNAREASIARIVGEGGWGGLPAVALVLAVLPALCEELFFRGTIQRMACRGRRRAAGAILGVSLLFAAVHPDAMNTPGIFLCSVLLGYSYLWSGNLWIPAGFHLTSNLANLLPVYLPGIVPAVFPGWSIAVSLVLTAVALREVAKSCRLGEKRHPAQ</sequence>
<dbReference type="PANTHER" id="PTHR43592">
    <property type="entry name" value="CAAX AMINO TERMINAL PROTEASE"/>
    <property type="match status" value="1"/>
</dbReference>
<dbReference type="PANTHER" id="PTHR43592:SF15">
    <property type="entry name" value="CAAX AMINO TERMINAL PROTEASE FAMILY PROTEIN"/>
    <property type="match status" value="1"/>
</dbReference>
<feature type="transmembrane region" description="Helical" evidence="1">
    <location>
        <begin position="208"/>
        <end position="228"/>
    </location>
</feature>
<dbReference type="GO" id="GO:0004175">
    <property type="term" value="F:endopeptidase activity"/>
    <property type="evidence" value="ECO:0007669"/>
    <property type="project" value="UniProtKB-ARBA"/>
</dbReference>
<dbReference type="AlphaFoldDB" id="A0A9D1H820"/>
<keyword evidence="1" id="KW-1133">Transmembrane helix</keyword>
<keyword evidence="3" id="KW-0482">Metalloprotease</keyword>
<keyword evidence="3" id="KW-0378">Hydrolase</keyword>
<keyword evidence="1" id="KW-0472">Membrane</keyword>
<proteinExistence type="predicted"/>
<dbReference type="InterPro" id="IPR003675">
    <property type="entry name" value="Rce1/LyrA-like_dom"/>
</dbReference>
<evidence type="ECO:0000313" key="3">
    <source>
        <dbReference type="EMBL" id="HIT97363.1"/>
    </source>
</evidence>
<accession>A0A9D1H820</accession>
<reference evidence="3" key="1">
    <citation type="submission" date="2020-10" db="EMBL/GenBank/DDBJ databases">
        <authorList>
            <person name="Gilroy R."/>
        </authorList>
    </citation>
    <scope>NUCLEOTIDE SEQUENCE</scope>
    <source>
        <strain evidence="3">1383</strain>
    </source>
</reference>
<organism evidence="3 4">
    <name type="scientific">Candidatus Merdimorpha stercoravium</name>
    <dbReference type="NCBI Taxonomy" id="2840863"/>
    <lineage>
        <taxon>Bacteria</taxon>
        <taxon>Pseudomonadati</taxon>
        <taxon>Bacteroidota</taxon>
        <taxon>Flavobacteriia</taxon>
        <taxon>Flavobacteriales</taxon>
        <taxon>Candidatus Merdimorpha</taxon>
    </lineage>
</organism>
<comment type="caution">
    <text evidence="3">The sequence shown here is derived from an EMBL/GenBank/DDBJ whole genome shotgun (WGS) entry which is preliminary data.</text>
</comment>
<keyword evidence="1" id="KW-0812">Transmembrane</keyword>
<dbReference type="Pfam" id="PF02517">
    <property type="entry name" value="Rce1-like"/>
    <property type="match status" value="1"/>
</dbReference>
<protein>
    <submittedName>
        <fullName evidence="3">CPBP family intramembrane metalloprotease</fullName>
    </submittedName>
</protein>
<evidence type="ECO:0000259" key="2">
    <source>
        <dbReference type="Pfam" id="PF02517"/>
    </source>
</evidence>
<feature type="transmembrane region" description="Helical" evidence="1">
    <location>
        <begin position="51"/>
        <end position="74"/>
    </location>
</feature>